<dbReference type="PANTHER" id="PTHR21716">
    <property type="entry name" value="TRANSMEMBRANE PROTEIN"/>
    <property type="match status" value="1"/>
</dbReference>
<keyword evidence="4" id="KW-1003">Cell membrane</keyword>
<protein>
    <submittedName>
        <fullName evidence="9">PurR-regulated permease PerM</fullName>
    </submittedName>
</protein>
<dbReference type="RefSeq" id="WP_204916629.1">
    <property type="nucleotide sequence ID" value="NZ_BAAAQP010000011.1"/>
</dbReference>
<proteinExistence type="inferred from homology"/>
<feature type="transmembrane region" description="Helical" evidence="8">
    <location>
        <begin position="75"/>
        <end position="93"/>
    </location>
</feature>
<feature type="transmembrane region" description="Helical" evidence="8">
    <location>
        <begin position="368"/>
        <end position="394"/>
    </location>
</feature>
<evidence type="ECO:0000256" key="6">
    <source>
        <dbReference type="ARBA" id="ARBA00022989"/>
    </source>
</evidence>
<feature type="transmembrane region" description="Helical" evidence="8">
    <location>
        <begin position="129"/>
        <end position="150"/>
    </location>
</feature>
<feature type="transmembrane region" description="Helical" evidence="8">
    <location>
        <begin position="270"/>
        <end position="292"/>
    </location>
</feature>
<dbReference type="InterPro" id="IPR002549">
    <property type="entry name" value="AI-2E-like"/>
</dbReference>
<keyword evidence="6 8" id="KW-1133">Transmembrane helix</keyword>
<feature type="transmembrane region" description="Helical" evidence="8">
    <location>
        <begin position="298"/>
        <end position="317"/>
    </location>
</feature>
<evidence type="ECO:0000256" key="3">
    <source>
        <dbReference type="ARBA" id="ARBA00022448"/>
    </source>
</evidence>
<comment type="subcellular location">
    <subcellularLocation>
        <location evidence="1">Cell membrane</location>
        <topology evidence="1">Multi-pass membrane protein</topology>
    </subcellularLocation>
</comment>
<evidence type="ECO:0000313" key="9">
    <source>
        <dbReference type="EMBL" id="MBM7798016.1"/>
    </source>
</evidence>
<sequence length="417" mass="44496">MDALDRFKRGIPRRLRRADRLPVPARRAAIEPVPTSSTRAPATEAAVPAELVEPAAVASGDDSGIPRGLQIAAGWAWRLLLVGVLVYFIGWGIRFLSEVMVPLAVATLLAALLFPVAHRLRTWGVHRGLAAGISVIGGLALVFGTLTLVATQIASQSSQLASQVITGFNQLLDWLANSPLHVNKTRLNDYVNQLQDFLTSSESQIATYVAEIGAQVGHFVAGFAIVIFTLFYFLYDGRRVWTFLLNFVPKQARARTDHSARRGWTSLVSYVRATILVALMDAIGVLIVALILQVPVAPALATLVFLGAFIPLVGAFISGFVAVVVALVALGWVQALVMLAGIVAVMQLEGHILQPFLLGRAVRLHPLAVLLAIATGVIVGGIVGALMAVPFLAFTKTFIQDLVATDGDPALITDVVS</sequence>
<accession>A0ABS2RIH4</accession>
<dbReference type="Proteomes" id="UP000704762">
    <property type="component" value="Unassembled WGS sequence"/>
</dbReference>
<evidence type="ECO:0000313" key="10">
    <source>
        <dbReference type="Proteomes" id="UP000704762"/>
    </source>
</evidence>
<evidence type="ECO:0000256" key="7">
    <source>
        <dbReference type="ARBA" id="ARBA00023136"/>
    </source>
</evidence>
<comment type="caution">
    <text evidence="9">The sequence shown here is derived from an EMBL/GenBank/DDBJ whole genome shotgun (WGS) entry which is preliminary data.</text>
</comment>
<keyword evidence="10" id="KW-1185">Reference proteome</keyword>
<dbReference type="Pfam" id="PF01594">
    <property type="entry name" value="AI-2E_transport"/>
    <property type="match status" value="1"/>
</dbReference>
<feature type="transmembrane region" description="Helical" evidence="8">
    <location>
        <begin position="99"/>
        <end position="117"/>
    </location>
</feature>
<keyword evidence="7 8" id="KW-0472">Membrane</keyword>
<feature type="transmembrane region" description="Helical" evidence="8">
    <location>
        <begin position="216"/>
        <end position="235"/>
    </location>
</feature>
<organism evidence="9 10">
    <name type="scientific">Microlunatus panaciterrae</name>
    <dbReference type="NCBI Taxonomy" id="400768"/>
    <lineage>
        <taxon>Bacteria</taxon>
        <taxon>Bacillati</taxon>
        <taxon>Actinomycetota</taxon>
        <taxon>Actinomycetes</taxon>
        <taxon>Propionibacteriales</taxon>
        <taxon>Propionibacteriaceae</taxon>
        <taxon>Microlunatus</taxon>
    </lineage>
</organism>
<evidence type="ECO:0000256" key="8">
    <source>
        <dbReference type="SAM" id="Phobius"/>
    </source>
</evidence>
<gene>
    <name evidence="9" type="ORF">JOE57_000937</name>
</gene>
<name>A0ABS2RIH4_9ACTN</name>
<reference evidence="9 10" key="1">
    <citation type="submission" date="2021-01" db="EMBL/GenBank/DDBJ databases">
        <title>Sequencing the genomes of 1000 actinobacteria strains.</title>
        <authorList>
            <person name="Klenk H.-P."/>
        </authorList>
    </citation>
    <scope>NUCLEOTIDE SEQUENCE [LARGE SCALE GENOMIC DNA]</scope>
    <source>
        <strain evidence="9 10">DSM 18662</strain>
    </source>
</reference>
<dbReference type="EMBL" id="JAFBCF010000001">
    <property type="protein sequence ID" value="MBM7798016.1"/>
    <property type="molecule type" value="Genomic_DNA"/>
</dbReference>
<keyword evidence="5 8" id="KW-0812">Transmembrane</keyword>
<evidence type="ECO:0000256" key="1">
    <source>
        <dbReference type="ARBA" id="ARBA00004651"/>
    </source>
</evidence>
<evidence type="ECO:0000256" key="4">
    <source>
        <dbReference type="ARBA" id="ARBA00022475"/>
    </source>
</evidence>
<feature type="transmembrane region" description="Helical" evidence="8">
    <location>
        <begin position="324"/>
        <end position="348"/>
    </location>
</feature>
<evidence type="ECO:0000256" key="2">
    <source>
        <dbReference type="ARBA" id="ARBA00009773"/>
    </source>
</evidence>
<keyword evidence="3" id="KW-0813">Transport</keyword>
<evidence type="ECO:0000256" key="5">
    <source>
        <dbReference type="ARBA" id="ARBA00022692"/>
    </source>
</evidence>
<dbReference type="PANTHER" id="PTHR21716:SF53">
    <property type="entry name" value="PERMEASE PERM-RELATED"/>
    <property type="match status" value="1"/>
</dbReference>
<comment type="similarity">
    <text evidence="2">Belongs to the autoinducer-2 exporter (AI-2E) (TC 2.A.86) family.</text>
</comment>